<sequence>MEDTPSCHIHNDKRVCLPGKRMLDGNLLRIWQMSSQSAFSFTSHLPWRALVTALKHEEISFTSLRTQTGFKA</sequence>
<protein>
    <submittedName>
        <fullName evidence="1">Uncharacterized protein</fullName>
    </submittedName>
</protein>
<dbReference type="Proteomes" id="UP001558613">
    <property type="component" value="Unassembled WGS sequence"/>
</dbReference>
<gene>
    <name evidence="1" type="ORF">QQF64_011517</name>
</gene>
<evidence type="ECO:0000313" key="2">
    <source>
        <dbReference type="Proteomes" id="UP001558613"/>
    </source>
</evidence>
<reference evidence="1 2" key="1">
    <citation type="submission" date="2023-09" db="EMBL/GenBank/DDBJ databases">
        <authorList>
            <person name="Wang M."/>
        </authorList>
    </citation>
    <scope>NUCLEOTIDE SEQUENCE [LARGE SCALE GENOMIC DNA]</scope>
    <source>
        <strain evidence="1">GT-2023</strain>
        <tissue evidence="1">Liver</tissue>
    </source>
</reference>
<proteinExistence type="predicted"/>
<dbReference type="EMBL" id="JAYMGO010000017">
    <property type="protein sequence ID" value="KAL1258273.1"/>
    <property type="molecule type" value="Genomic_DNA"/>
</dbReference>
<keyword evidence="2" id="KW-1185">Reference proteome</keyword>
<evidence type="ECO:0000313" key="1">
    <source>
        <dbReference type="EMBL" id="KAL1258273.1"/>
    </source>
</evidence>
<organism evidence="1 2">
    <name type="scientific">Cirrhinus molitorella</name>
    <name type="common">mud carp</name>
    <dbReference type="NCBI Taxonomy" id="172907"/>
    <lineage>
        <taxon>Eukaryota</taxon>
        <taxon>Metazoa</taxon>
        <taxon>Chordata</taxon>
        <taxon>Craniata</taxon>
        <taxon>Vertebrata</taxon>
        <taxon>Euteleostomi</taxon>
        <taxon>Actinopterygii</taxon>
        <taxon>Neopterygii</taxon>
        <taxon>Teleostei</taxon>
        <taxon>Ostariophysi</taxon>
        <taxon>Cypriniformes</taxon>
        <taxon>Cyprinidae</taxon>
        <taxon>Labeoninae</taxon>
        <taxon>Labeonini</taxon>
        <taxon>Cirrhinus</taxon>
    </lineage>
</organism>
<name>A0ABR3M3M3_9TELE</name>
<comment type="caution">
    <text evidence="1">The sequence shown here is derived from an EMBL/GenBank/DDBJ whole genome shotgun (WGS) entry which is preliminary data.</text>
</comment>
<accession>A0ABR3M3M3</accession>